<evidence type="ECO:0000313" key="3">
    <source>
        <dbReference type="Proteomes" id="UP000239025"/>
    </source>
</evidence>
<dbReference type="RefSeq" id="WP_003315653.1">
    <property type="nucleotide sequence ID" value="NZ_LT222319.1"/>
</dbReference>
<accession>A0A193SK08</accession>
<keyword evidence="3" id="KW-1185">Reference proteome</keyword>
<reference evidence="3" key="1">
    <citation type="submission" date="2017-11" db="EMBL/GenBank/DDBJ databases">
        <authorList>
            <person name="Blom J."/>
        </authorList>
    </citation>
    <scope>NUCLEOTIDE SEQUENCE [LARGE SCALE GENOMIC DNA]</scope>
</reference>
<feature type="region of interest" description="Disordered" evidence="1">
    <location>
        <begin position="199"/>
        <end position="219"/>
    </location>
</feature>
<protein>
    <recommendedName>
        <fullName evidence="4">Thymidylate kinase</fullName>
    </recommendedName>
</protein>
<name>A0A193SK08_9PSED</name>
<evidence type="ECO:0000313" key="2">
    <source>
        <dbReference type="EMBL" id="SOS16049.1"/>
    </source>
</evidence>
<evidence type="ECO:0008006" key="4">
    <source>
        <dbReference type="Google" id="ProtNLM"/>
    </source>
</evidence>
<dbReference type="Proteomes" id="UP000239025">
    <property type="component" value="Chromosome 1"/>
</dbReference>
<dbReference type="EMBL" id="LT963395">
    <property type="protein sequence ID" value="SOS16049.1"/>
    <property type="molecule type" value="Genomic_DNA"/>
</dbReference>
<dbReference type="AlphaFoldDB" id="A0A193SK08"/>
<evidence type="ECO:0000256" key="1">
    <source>
        <dbReference type="SAM" id="MobiDB-lite"/>
    </source>
</evidence>
<proteinExistence type="predicted"/>
<gene>
    <name evidence="2" type="ORF">PL963_00930</name>
</gene>
<sequence length="219" mass="24722">MILVVEGISASGKTTWCAKHGGQHVIPENGRFENEPDRIKDPVGAATFWAERNVDRWQAALTMEGISSWALCDSDPLKLHYIWSLWQIGEASEHDWRIELDATRETIAQERIGFADCYIVGRIDPLLARERAKADTTRRRSKFELHVRLQQALLTWYSAMDEVLPGRVRFGFPSEMPTLKSLDGRYAVAAFDRMIASLPQPTHSSQRDGSYITVGSGSM</sequence>
<organism evidence="2 3">
    <name type="scientific">Pseudomonas cerasi</name>
    <dbReference type="NCBI Taxonomy" id="1583341"/>
    <lineage>
        <taxon>Bacteria</taxon>
        <taxon>Pseudomonadati</taxon>
        <taxon>Pseudomonadota</taxon>
        <taxon>Gammaproteobacteria</taxon>
        <taxon>Pseudomonadales</taxon>
        <taxon>Pseudomonadaceae</taxon>
        <taxon>Pseudomonas</taxon>
    </lineage>
</organism>